<organism evidence="3 4">
    <name type="scientific">Archangium minus</name>
    <dbReference type="NCBI Taxonomy" id="83450"/>
    <lineage>
        <taxon>Bacteria</taxon>
        <taxon>Pseudomonadati</taxon>
        <taxon>Myxococcota</taxon>
        <taxon>Myxococcia</taxon>
        <taxon>Myxococcales</taxon>
        <taxon>Cystobacterineae</taxon>
        <taxon>Archangiaceae</taxon>
        <taxon>Archangium</taxon>
    </lineage>
</organism>
<dbReference type="CDD" id="cd00293">
    <property type="entry name" value="USP-like"/>
    <property type="match status" value="2"/>
</dbReference>
<dbReference type="EMBL" id="CP043494">
    <property type="protein sequence ID" value="WNG51439.1"/>
    <property type="molecule type" value="Genomic_DNA"/>
</dbReference>
<reference evidence="3 4" key="1">
    <citation type="submission" date="2019-08" db="EMBL/GenBank/DDBJ databases">
        <title>Archangium and Cystobacter genomes.</title>
        <authorList>
            <person name="Chen I.-C.K."/>
            <person name="Wielgoss S."/>
        </authorList>
    </citation>
    <scope>NUCLEOTIDE SEQUENCE [LARGE SCALE GENOMIC DNA]</scope>
    <source>
        <strain evidence="3 4">Cbm 6</strain>
    </source>
</reference>
<dbReference type="PRINTS" id="PR01438">
    <property type="entry name" value="UNVRSLSTRESS"/>
</dbReference>
<dbReference type="RefSeq" id="WP_395811699.1">
    <property type="nucleotide sequence ID" value="NZ_CP043494.1"/>
</dbReference>
<proteinExistence type="inferred from homology"/>
<feature type="domain" description="UspA" evidence="2">
    <location>
        <begin position="302"/>
        <end position="428"/>
    </location>
</feature>
<accession>A0ABY9X7R3</accession>
<dbReference type="InterPro" id="IPR006016">
    <property type="entry name" value="UspA"/>
</dbReference>
<comment type="similarity">
    <text evidence="1">Belongs to the universal stress protein A family.</text>
</comment>
<dbReference type="Pfam" id="PF00582">
    <property type="entry name" value="Usp"/>
    <property type="match status" value="3"/>
</dbReference>
<dbReference type="Gene3D" id="3.40.50.12370">
    <property type="match status" value="1"/>
</dbReference>
<dbReference type="PANTHER" id="PTHR46268">
    <property type="entry name" value="STRESS RESPONSE PROTEIN NHAX"/>
    <property type="match status" value="1"/>
</dbReference>
<evidence type="ECO:0000256" key="1">
    <source>
        <dbReference type="ARBA" id="ARBA00008791"/>
    </source>
</evidence>
<feature type="domain" description="UspA" evidence="2">
    <location>
        <begin position="2"/>
        <end position="129"/>
    </location>
</feature>
<keyword evidence="4" id="KW-1185">Reference proteome</keyword>
<feature type="domain" description="UspA" evidence="2">
    <location>
        <begin position="145"/>
        <end position="286"/>
    </location>
</feature>
<dbReference type="InterPro" id="IPR014729">
    <property type="entry name" value="Rossmann-like_a/b/a_fold"/>
</dbReference>
<evidence type="ECO:0000313" key="3">
    <source>
        <dbReference type="EMBL" id="WNG51439.1"/>
    </source>
</evidence>
<dbReference type="Proteomes" id="UP001611383">
    <property type="component" value="Chromosome"/>
</dbReference>
<dbReference type="Gene3D" id="3.40.50.620">
    <property type="entry name" value="HUPs"/>
    <property type="match status" value="2"/>
</dbReference>
<sequence length="432" mass="46823">MTILCATHFSDAAQRATTAAAELARKLNEPLFLVHVLPGDLARAFGQTLHDTATSALQDEVRRVEKLGARVSHQLLTGEPAEELARFAQEKGAGLVVTAGPTSASPFLGVGGTVDRLATALSVPLLVVRDVEPFEAWVAGKRPLKVMLGVDRSQPFEAARDWLRGLRRYGEVEVVAGRVYWPHEEYQRMGLAHPHVFQDVSPELRRSLEHEVRTLVSPLETQDQPPVRLRLEAGVGRIADHLVALAADEKVDLLVVGSHQRRAMGKLWSVSHHALRLAKMSVVSVPVTVAARGSAVPIPELRSVLVATDFSDAANRAIPYAFSLLPNGGSVYVVTVGEAPQVTESERDLRQRLHQLMPRDADAHGRKVQVEVLAGQDVATAILQAAQRFDADVICVGTHGRTGLKTSLMGSVAKAVMSHADRPVMVVRPFQG</sequence>
<dbReference type="PANTHER" id="PTHR46268:SF6">
    <property type="entry name" value="UNIVERSAL STRESS PROTEIN UP12"/>
    <property type="match status" value="1"/>
</dbReference>
<gene>
    <name evidence="3" type="ORF">F0U60_50415</name>
</gene>
<dbReference type="InterPro" id="IPR006015">
    <property type="entry name" value="Universal_stress_UspA"/>
</dbReference>
<dbReference type="SUPFAM" id="SSF52402">
    <property type="entry name" value="Adenine nucleotide alpha hydrolases-like"/>
    <property type="match status" value="3"/>
</dbReference>
<protein>
    <submittedName>
        <fullName evidence="3">Universal stress protein</fullName>
    </submittedName>
</protein>
<name>A0ABY9X7R3_9BACT</name>
<evidence type="ECO:0000259" key="2">
    <source>
        <dbReference type="Pfam" id="PF00582"/>
    </source>
</evidence>
<evidence type="ECO:0000313" key="4">
    <source>
        <dbReference type="Proteomes" id="UP001611383"/>
    </source>
</evidence>